<evidence type="ECO:0000259" key="5">
    <source>
        <dbReference type="Pfam" id="PF00149"/>
    </source>
</evidence>
<evidence type="ECO:0000256" key="3">
    <source>
        <dbReference type="ARBA" id="ARBA00023004"/>
    </source>
</evidence>
<reference evidence="6 7" key="1">
    <citation type="submission" date="2022-03" db="EMBL/GenBank/DDBJ databases">
        <authorList>
            <person name="He Y."/>
        </authorList>
    </citation>
    <scope>NUCLEOTIDE SEQUENCE [LARGE SCALE GENOMIC DNA]</scope>
    <source>
        <strain evidence="6 7">TK19116</strain>
        <plasmid evidence="6">unnamed1</plasmid>
    </source>
</reference>
<dbReference type="RefSeq" id="WP_255328137.1">
    <property type="nucleotide sequence ID" value="NZ_JAKZEU010000001.1"/>
</dbReference>
<evidence type="ECO:0000256" key="1">
    <source>
        <dbReference type="ARBA" id="ARBA00022723"/>
    </source>
</evidence>
<comment type="similarity">
    <text evidence="4">Belongs to the cyclic nucleotide phosphodiesterase class-III family.</text>
</comment>
<feature type="domain" description="Calcineurin-like phosphoesterase" evidence="5">
    <location>
        <begin position="7"/>
        <end position="194"/>
    </location>
</feature>
<evidence type="ECO:0000256" key="2">
    <source>
        <dbReference type="ARBA" id="ARBA00022801"/>
    </source>
</evidence>
<evidence type="ECO:0000313" key="6">
    <source>
        <dbReference type="EMBL" id="MCQ0969182.1"/>
    </source>
</evidence>
<name>A0ABT1MLN5_9RHOB</name>
<dbReference type="SUPFAM" id="SSF56300">
    <property type="entry name" value="Metallo-dependent phosphatases"/>
    <property type="match status" value="1"/>
</dbReference>
<keyword evidence="1" id="KW-0479">Metal-binding</keyword>
<dbReference type="InterPro" id="IPR050884">
    <property type="entry name" value="CNP_phosphodiesterase-III"/>
</dbReference>
<keyword evidence="3" id="KW-0408">Iron</keyword>
<keyword evidence="6" id="KW-0614">Plasmid</keyword>
<dbReference type="InterPro" id="IPR004843">
    <property type="entry name" value="Calcineurin-like_PHP"/>
</dbReference>
<comment type="caution">
    <text evidence="6">The sequence shown here is derived from an EMBL/GenBank/DDBJ whole genome shotgun (WGS) entry which is preliminary data.</text>
</comment>
<dbReference type="EMBL" id="JAKZEU010000001">
    <property type="protein sequence ID" value="MCQ0969182.1"/>
    <property type="molecule type" value="Genomic_DNA"/>
</dbReference>
<dbReference type="PANTHER" id="PTHR42988">
    <property type="entry name" value="PHOSPHOHYDROLASE"/>
    <property type="match status" value="1"/>
</dbReference>
<evidence type="ECO:0000313" key="7">
    <source>
        <dbReference type="Proteomes" id="UP001203945"/>
    </source>
</evidence>
<proteinExistence type="inferred from homology"/>
<evidence type="ECO:0000256" key="4">
    <source>
        <dbReference type="ARBA" id="ARBA00025742"/>
    </source>
</evidence>
<geneLocation type="plasmid" evidence="6">
    <name>unnamed1</name>
</geneLocation>
<dbReference type="Pfam" id="PF00149">
    <property type="entry name" value="Metallophos"/>
    <property type="match status" value="1"/>
</dbReference>
<dbReference type="Gene3D" id="3.60.21.10">
    <property type="match status" value="1"/>
</dbReference>
<dbReference type="Proteomes" id="UP001203945">
    <property type="component" value="Unassembled WGS sequence"/>
</dbReference>
<gene>
    <name evidence="6" type="ORF">MLD63_01865</name>
</gene>
<accession>A0ABT1MLN5</accession>
<dbReference type="PANTHER" id="PTHR42988:SF2">
    <property type="entry name" value="CYCLIC NUCLEOTIDE PHOSPHODIESTERASE CBUA0032-RELATED"/>
    <property type="match status" value="1"/>
</dbReference>
<organism evidence="6 7">
    <name type="scientific">Paracoccus albicereus</name>
    <dbReference type="NCBI Taxonomy" id="2922394"/>
    <lineage>
        <taxon>Bacteria</taxon>
        <taxon>Pseudomonadati</taxon>
        <taxon>Pseudomonadota</taxon>
        <taxon>Alphaproteobacteria</taxon>
        <taxon>Rhodobacterales</taxon>
        <taxon>Paracoccaceae</taxon>
        <taxon>Paracoccus</taxon>
    </lineage>
</organism>
<sequence length="270" mass="30273">MSRPVTRIAFLTDLHFGLERHELRDALVRAVNEARPALVVCGGDIAHRARPGLLAAGRRFLDSLTAPWTVVPGNHDVPLYNVLGRFAHPFRDFRNKLSREAEFVRRLDDVCVIGANTTDPHRWQRGGLGPAQIERVCRLAAPEAAKGRSVVVAVHHPLEQHPDVDKVLTVNAAEAMERFAQSGVNVLLSGHLHRWFAEYFIEGQDRKILQIQGGTALCDRTTDLQNEFVTLDFDGLDLSLRRYVARGESLAFIGRDPQHLSRASGFWRLL</sequence>
<dbReference type="InterPro" id="IPR029052">
    <property type="entry name" value="Metallo-depent_PP-like"/>
</dbReference>
<protein>
    <submittedName>
        <fullName evidence="6">Metallophosphoesterase</fullName>
    </submittedName>
</protein>
<keyword evidence="2" id="KW-0378">Hydrolase</keyword>
<keyword evidence="7" id="KW-1185">Reference proteome</keyword>